<dbReference type="InterPro" id="IPR056524">
    <property type="entry name" value="KIF6/9_C"/>
</dbReference>
<evidence type="ECO:0000313" key="11">
    <source>
        <dbReference type="Proteomes" id="UP001489004"/>
    </source>
</evidence>
<dbReference type="PROSITE" id="PS50067">
    <property type="entry name" value="KINESIN_MOTOR_2"/>
    <property type="match status" value="1"/>
</dbReference>
<dbReference type="InterPro" id="IPR036961">
    <property type="entry name" value="Kinesin_motor_dom_sf"/>
</dbReference>
<keyword evidence="2 6" id="KW-0547">Nucleotide-binding</keyword>
<keyword evidence="1 7" id="KW-0493">Microtubule</keyword>
<dbReference type="InterPro" id="IPR001752">
    <property type="entry name" value="Kinesin_motor_dom"/>
</dbReference>
<dbReference type="InterPro" id="IPR027417">
    <property type="entry name" value="P-loop_NTPase"/>
</dbReference>
<dbReference type="Pfam" id="PF00225">
    <property type="entry name" value="Kinesin"/>
    <property type="match status" value="1"/>
</dbReference>
<feature type="binding site" evidence="6">
    <location>
        <begin position="84"/>
        <end position="91"/>
    </location>
    <ligand>
        <name>ATP</name>
        <dbReference type="ChEBI" id="CHEBI:30616"/>
    </ligand>
</feature>
<feature type="compositionally biased region" description="Low complexity" evidence="8">
    <location>
        <begin position="437"/>
        <end position="451"/>
    </location>
</feature>
<organism evidence="10 11">
    <name type="scientific">[Myrmecia] bisecta</name>
    <dbReference type="NCBI Taxonomy" id="41462"/>
    <lineage>
        <taxon>Eukaryota</taxon>
        <taxon>Viridiplantae</taxon>
        <taxon>Chlorophyta</taxon>
        <taxon>core chlorophytes</taxon>
        <taxon>Trebouxiophyceae</taxon>
        <taxon>Trebouxiales</taxon>
        <taxon>Trebouxiaceae</taxon>
        <taxon>Myrmecia</taxon>
    </lineage>
</organism>
<dbReference type="PRINTS" id="PR00380">
    <property type="entry name" value="KINESINHEAVY"/>
</dbReference>
<comment type="similarity">
    <text evidence="6 7">Belongs to the TRAFAC class myosin-kinesin ATPase superfamily. Kinesin family.</text>
</comment>
<evidence type="ECO:0000256" key="3">
    <source>
        <dbReference type="ARBA" id="ARBA00022840"/>
    </source>
</evidence>
<feature type="domain" description="Kinesin motor" evidence="9">
    <location>
        <begin position="5"/>
        <end position="327"/>
    </location>
</feature>
<dbReference type="GO" id="GO:0007018">
    <property type="term" value="P:microtubule-based movement"/>
    <property type="evidence" value="ECO:0007669"/>
    <property type="project" value="InterPro"/>
</dbReference>
<keyword evidence="4" id="KW-0175">Coiled coil</keyword>
<proteinExistence type="inferred from homology"/>
<evidence type="ECO:0000256" key="5">
    <source>
        <dbReference type="ARBA" id="ARBA00023175"/>
    </source>
</evidence>
<dbReference type="GO" id="GO:0005874">
    <property type="term" value="C:microtubule"/>
    <property type="evidence" value="ECO:0007669"/>
    <property type="project" value="UniProtKB-KW"/>
</dbReference>
<dbReference type="PANTHER" id="PTHR47968:SF36">
    <property type="entry name" value="KINESIN HEAVY CHAIN ISOFORM X1"/>
    <property type="match status" value="1"/>
</dbReference>
<keyword evidence="5 6" id="KW-0505">Motor protein</keyword>
<feature type="region of interest" description="Disordered" evidence="8">
    <location>
        <begin position="585"/>
        <end position="611"/>
    </location>
</feature>
<evidence type="ECO:0000256" key="2">
    <source>
        <dbReference type="ARBA" id="ARBA00022741"/>
    </source>
</evidence>
<sequence length="773" mass="84562">MPQSKVTVVLRARPTEKFASGNLQIIDDKTLQVRDSRLGGHHDHQFAFEQILHNVTQEKVYEVCGEDTVGSVLDGFNGTILAYGQTGAGKTFTMTGGKENFRSRGVIPRVLHKLFAEIKARMTSNTTVRVSYLEIYNELCYDLLDLTTQPSEIAIMEDAKDHVYIKGLRTPVVENESEALGLLFEGETNRMIGEHQLNMESSRSHTIFTILLETQAGKEGDPLVVAKLNLVDLAGSERVSKTKSEGQVLKEATQINKSLSFLEQVIVALSEKKRDHIPYRSSKLTHVLKDSLGGNCKTLMIACIWGEAAQLDETVSTCRFAQRMRCVANDYSINTRQDPAALLRRYEQEVADLRQELALRDSMSGRAQVTYEPYTDAQRAELRASVRAFLEAKGDPHSIAPLQLQSVRQMQEILLLIKNLYLERTAAAGMGRSAQTLPAAAASARQPQPHSTAQRPFVPPHAGKANPDSFVGDLEGEEDQQMGLGVAPPDARPGQSSGAAGAASTSGREAGIGDFVCSAAPDTGPASSSTPAPDRKQAFEDYKKGPGAVKLQLLTDNKAKLKLAKRRAKELGLSINAIKQQMDALKDQGTDTPRSETQDDSPATKDSSSQERLRELKAQYRDQYAELQVVKSEVPYTQQLCEQCTQELVLEFDTWYQQQYGVHELTGTFEDLQASLDDPAHIHAGFSQGSLDSAGLRSSLRKPEKAQKVATVIDIEARAAAETGQEDEARAFYKAQTKLQQRGAAGGAAAISPVKRKTLGPNTTFGGMQRGLG</sequence>
<dbReference type="PROSITE" id="PS00411">
    <property type="entry name" value="KINESIN_MOTOR_1"/>
    <property type="match status" value="1"/>
</dbReference>
<dbReference type="Pfam" id="PF23735">
    <property type="entry name" value="KIF9"/>
    <property type="match status" value="1"/>
</dbReference>
<evidence type="ECO:0000256" key="4">
    <source>
        <dbReference type="ARBA" id="ARBA00023054"/>
    </source>
</evidence>
<name>A0AAW1Q3A5_9CHLO</name>
<evidence type="ECO:0000256" key="1">
    <source>
        <dbReference type="ARBA" id="ARBA00022701"/>
    </source>
</evidence>
<dbReference type="InterPro" id="IPR019821">
    <property type="entry name" value="Kinesin_motor_CS"/>
</dbReference>
<feature type="region of interest" description="Disordered" evidence="8">
    <location>
        <begin position="744"/>
        <end position="773"/>
    </location>
</feature>
<comment type="caution">
    <text evidence="10">The sequence shown here is derived from an EMBL/GenBank/DDBJ whole genome shotgun (WGS) entry which is preliminary data.</text>
</comment>
<dbReference type="Gene3D" id="3.40.850.10">
    <property type="entry name" value="Kinesin motor domain"/>
    <property type="match status" value="1"/>
</dbReference>
<feature type="compositionally biased region" description="Basic and acidic residues" evidence="8">
    <location>
        <begin position="585"/>
        <end position="597"/>
    </location>
</feature>
<evidence type="ECO:0000256" key="6">
    <source>
        <dbReference type="PROSITE-ProRule" id="PRU00283"/>
    </source>
</evidence>
<dbReference type="SUPFAM" id="SSF52540">
    <property type="entry name" value="P-loop containing nucleoside triphosphate hydrolases"/>
    <property type="match status" value="1"/>
</dbReference>
<dbReference type="InterPro" id="IPR027640">
    <property type="entry name" value="Kinesin-like_fam"/>
</dbReference>
<dbReference type="PANTHER" id="PTHR47968">
    <property type="entry name" value="CENTROMERE PROTEIN E"/>
    <property type="match status" value="1"/>
</dbReference>
<protein>
    <recommendedName>
        <fullName evidence="7">Kinesin-like protein</fullName>
    </recommendedName>
</protein>
<evidence type="ECO:0000256" key="8">
    <source>
        <dbReference type="SAM" id="MobiDB-lite"/>
    </source>
</evidence>
<dbReference type="GO" id="GO:0008017">
    <property type="term" value="F:microtubule binding"/>
    <property type="evidence" value="ECO:0007669"/>
    <property type="project" value="InterPro"/>
</dbReference>
<evidence type="ECO:0000256" key="7">
    <source>
        <dbReference type="RuleBase" id="RU000394"/>
    </source>
</evidence>
<keyword evidence="3 6" id="KW-0067">ATP-binding</keyword>
<accession>A0AAW1Q3A5</accession>
<evidence type="ECO:0000313" key="10">
    <source>
        <dbReference type="EMBL" id="KAK9816474.1"/>
    </source>
</evidence>
<gene>
    <name evidence="10" type="ORF">WJX72_000729</name>
</gene>
<dbReference type="GO" id="GO:0005524">
    <property type="term" value="F:ATP binding"/>
    <property type="evidence" value="ECO:0007669"/>
    <property type="project" value="UniProtKB-UniRule"/>
</dbReference>
<feature type="region of interest" description="Disordered" evidence="8">
    <location>
        <begin position="437"/>
        <end position="539"/>
    </location>
</feature>
<evidence type="ECO:0000259" key="9">
    <source>
        <dbReference type="PROSITE" id="PS50067"/>
    </source>
</evidence>
<reference evidence="10 11" key="1">
    <citation type="journal article" date="2024" name="Nat. Commun.">
        <title>Phylogenomics reveals the evolutionary origins of lichenization in chlorophyte algae.</title>
        <authorList>
            <person name="Puginier C."/>
            <person name="Libourel C."/>
            <person name="Otte J."/>
            <person name="Skaloud P."/>
            <person name="Haon M."/>
            <person name="Grisel S."/>
            <person name="Petersen M."/>
            <person name="Berrin J.G."/>
            <person name="Delaux P.M."/>
            <person name="Dal Grande F."/>
            <person name="Keller J."/>
        </authorList>
    </citation>
    <scope>NUCLEOTIDE SEQUENCE [LARGE SCALE GENOMIC DNA]</scope>
    <source>
        <strain evidence="10 11">SAG 2043</strain>
    </source>
</reference>
<dbReference type="Proteomes" id="UP001489004">
    <property type="component" value="Unassembled WGS sequence"/>
</dbReference>
<feature type="compositionally biased region" description="Low complexity" evidence="8">
    <location>
        <begin position="494"/>
        <end position="509"/>
    </location>
</feature>
<dbReference type="SMART" id="SM00129">
    <property type="entry name" value="KISc"/>
    <property type="match status" value="1"/>
</dbReference>
<dbReference type="EMBL" id="JALJOR010000005">
    <property type="protein sequence ID" value="KAK9816474.1"/>
    <property type="molecule type" value="Genomic_DNA"/>
</dbReference>
<dbReference type="GO" id="GO:0003777">
    <property type="term" value="F:microtubule motor activity"/>
    <property type="evidence" value="ECO:0007669"/>
    <property type="project" value="InterPro"/>
</dbReference>
<keyword evidence="11" id="KW-1185">Reference proteome</keyword>
<dbReference type="AlphaFoldDB" id="A0AAW1Q3A5"/>